<feature type="binding site" evidence="11">
    <location>
        <position position="91"/>
    </location>
    <ligand>
        <name>Zn(2+)</name>
        <dbReference type="ChEBI" id="CHEBI:29105"/>
        <note>catalytic</note>
    </ligand>
</feature>
<comment type="similarity">
    <text evidence="11">Belongs to the GTP cyclohydrolase II family.</text>
</comment>
<keyword evidence="7 11" id="KW-0862">Zinc</keyword>
<dbReference type="EC" id="3.5.4.25" evidence="11"/>
<comment type="caution">
    <text evidence="11">Lacks conserved residue(s) required for the propagation of feature annotation.</text>
</comment>
<feature type="binding site" evidence="11">
    <location>
        <position position="177"/>
    </location>
    <ligand>
        <name>GTP</name>
        <dbReference type="ChEBI" id="CHEBI:37565"/>
    </ligand>
</feature>
<dbReference type="NCBIfam" id="TIGR00505">
    <property type="entry name" value="ribA"/>
    <property type="match status" value="1"/>
</dbReference>
<accession>F4D5D7</accession>
<dbReference type="AlphaFoldDB" id="F4D5D7"/>
<comment type="cofactor">
    <cofactor evidence="11">
        <name>Zn(2+)</name>
        <dbReference type="ChEBI" id="CHEBI:29105"/>
    </cofactor>
    <text evidence="11">Binds 1 zinc ion per subunit.</text>
</comment>
<feature type="active site" description="Nucleophile" evidence="11">
    <location>
        <position position="151"/>
    </location>
</feature>
<keyword evidence="8 11" id="KW-0342">GTP-binding</keyword>
<dbReference type="Gene3D" id="3.40.50.10990">
    <property type="entry name" value="GTP cyclohydrolase II"/>
    <property type="match status" value="1"/>
</dbReference>
<evidence type="ECO:0000256" key="9">
    <source>
        <dbReference type="ARBA" id="ARBA00043932"/>
    </source>
</evidence>
<dbReference type="HAMAP" id="MF_00179">
    <property type="entry name" value="RibA"/>
    <property type="match status" value="1"/>
</dbReference>
<feature type="binding site" evidence="11">
    <location>
        <position position="78"/>
    </location>
    <ligand>
        <name>Zn(2+)</name>
        <dbReference type="ChEBI" id="CHEBI:29105"/>
        <note>catalytic</note>
    </ligand>
</feature>
<comment type="catalytic activity">
    <reaction evidence="10 11">
        <text>GTP + 4 H2O = 2,5-diamino-6-hydroxy-4-(5-phosphoribosylamino)-pyrimidine + formate + 2 phosphate + 3 H(+)</text>
        <dbReference type="Rhea" id="RHEA:23704"/>
        <dbReference type="ChEBI" id="CHEBI:15377"/>
        <dbReference type="ChEBI" id="CHEBI:15378"/>
        <dbReference type="ChEBI" id="CHEBI:15740"/>
        <dbReference type="ChEBI" id="CHEBI:37565"/>
        <dbReference type="ChEBI" id="CHEBI:43474"/>
        <dbReference type="ChEBI" id="CHEBI:58614"/>
        <dbReference type="EC" id="3.5.4.25"/>
    </reaction>
</comment>
<evidence type="ECO:0000259" key="12">
    <source>
        <dbReference type="Pfam" id="PF00925"/>
    </source>
</evidence>
<evidence type="ECO:0000256" key="3">
    <source>
        <dbReference type="ARBA" id="ARBA00022619"/>
    </source>
</evidence>
<feature type="binding site" evidence="11">
    <location>
        <position position="89"/>
    </location>
    <ligand>
        <name>Zn(2+)</name>
        <dbReference type="ChEBI" id="CHEBI:29105"/>
        <note>catalytic</note>
    </ligand>
</feature>
<keyword evidence="5 11" id="KW-0547">Nucleotide-binding</keyword>
<dbReference type="GO" id="GO:0009231">
    <property type="term" value="P:riboflavin biosynthetic process"/>
    <property type="evidence" value="ECO:0007669"/>
    <property type="project" value="UniProtKB-UniRule"/>
</dbReference>
<dbReference type="GO" id="GO:0005829">
    <property type="term" value="C:cytosol"/>
    <property type="evidence" value="ECO:0007669"/>
    <property type="project" value="TreeGrafter"/>
</dbReference>
<name>F4D5D7_HELPX</name>
<dbReference type="PANTHER" id="PTHR21327:SF18">
    <property type="entry name" value="3,4-DIHYDROXY-2-BUTANONE 4-PHOSPHATE SYNTHASE"/>
    <property type="match status" value="1"/>
</dbReference>
<comment type="pathway">
    <text evidence="1 11">Cofactor biosynthesis; riboflavin biosynthesis; 5-amino-6-(D-ribitylamino)uracil from GTP: step 1/4.</text>
</comment>
<dbReference type="PANTHER" id="PTHR21327">
    <property type="entry name" value="GTP CYCLOHYDROLASE II-RELATED"/>
    <property type="match status" value="1"/>
</dbReference>
<evidence type="ECO:0000313" key="13">
    <source>
        <dbReference type="EMBL" id="AEE70212.1"/>
    </source>
</evidence>
<evidence type="ECO:0000256" key="4">
    <source>
        <dbReference type="ARBA" id="ARBA00022723"/>
    </source>
</evidence>
<keyword evidence="6 11" id="KW-0378">Hydrolase</keyword>
<dbReference type="GO" id="GO:0008270">
    <property type="term" value="F:zinc ion binding"/>
    <property type="evidence" value="ECO:0007669"/>
    <property type="project" value="UniProtKB-UniRule"/>
</dbReference>
<dbReference type="GO" id="GO:0005525">
    <property type="term" value="F:GTP binding"/>
    <property type="evidence" value="ECO:0007669"/>
    <property type="project" value="UniProtKB-KW"/>
</dbReference>
<evidence type="ECO:0000256" key="11">
    <source>
        <dbReference type="HAMAP-Rule" id="MF_00179"/>
    </source>
</evidence>
<comment type="function">
    <text evidence="9 11">Catalyzes the conversion of GTP to 2,5-diamino-6-ribosylamino-4(3H)-pyrimidinone 5'-phosphate (DARP), formate and pyrophosphate.</text>
</comment>
<dbReference type="GO" id="GO:0003935">
    <property type="term" value="F:GTP cyclohydrolase II activity"/>
    <property type="evidence" value="ECO:0007669"/>
    <property type="project" value="UniProtKB-UniRule"/>
</dbReference>
<dbReference type="InterPro" id="IPR036144">
    <property type="entry name" value="RibA-like_sf"/>
</dbReference>
<feature type="domain" description="GTP cyclohydrolase II" evidence="12">
    <location>
        <begin position="32"/>
        <end position="184"/>
    </location>
</feature>
<feature type="binding site" evidence="11">
    <location>
        <begin position="115"/>
        <end position="117"/>
    </location>
    <ligand>
        <name>GTP</name>
        <dbReference type="ChEBI" id="CHEBI:37565"/>
    </ligand>
</feature>
<dbReference type="KEGG" id="hpx:HMPREF0462_0607"/>
<feature type="binding site" evidence="11">
    <location>
        <begin position="73"/>
        <end position="77"/>
    </location>
    <ligand>
        <name>GTP</name>
        <dbReference type="ChEBI" id="CHEBI:37565"/>
    </ligand>
</feature>
<evidence type="ECO:0000256" key="7">
    <source>
        <dbReference type="ARBA" id="ARBA00022833"/>
    </source>
</evidence>
<evidence type="ECO:0000256" key="6">
    <source>
        <dbReference type="ARBA" id="ARBA00022801"/>
    </source>
</evidence>
<dbReference type="UniPathway" id="UPA00275">
    <property type="reaction ID" value="UER00400"/>
</dbReference>
<evidence type="ECO:0000256" key="5">
    <source>
        <dbReference type="ARBA" id="ARBA00022741"/>
    </source>
</evidence>
<reference evidence="13 14" key="1">
    <citation type="submission" date="2011-03" db="EMBL/GenBank/DDBJ databases">
        <authorList>
            <person name="Muzny D."/>
            <person name="Qin X."/>
            <person name="Deng J."/>
            <person name="Jiang H."/>
            <person name="Liu Y."/>
            <person name="Qu J."/>
            <person name="Song X.-Z."/>
            <person name="Zhang L."/>
            <person name="Thornton R."/>
            <person name="Coyle M."/>
            <person name="Francisco L."/>
            <person name="Jackson L."/>
            <person name="Javaid M."/>
            <person name="Korchina V."/>
            <person name="Kovar C."/>
            <person name="Mata R."/>
            <person name="Mathew T."/>
            <person name="Ngo R."/>
            <person name="Nguyen L."/>
            <person name="Nguyen N."/>
            <person name="Okwuonu G."/>
            <person name="Ongeri F."/>
            <person name="Pham C."/>
            <person name="Simmons D."/>
            <person name="Wilczek-Boney K."/>
            <person name="Hale W."/>
            <person name="Jakkamsetti A."/>
            <person name="Pham P."/>
            <person name="Ruth R."/>
            <person name="San Lucas F."/>
            <person name="Warren J."/>
            <person name="Zhang J."/>
            <person name="Zhao Z."/>
            <person name="Zhou C."/>
            <person name="Zhu D."/>
            <person name="Lee S."/>
            <person name="Bess C."/>
            <person name="Blankenburg K."/>
            <person name="Forbes L."/>
            <person name="Fu Q."/>
            <person name="Gubbala S."/>
            <person name="Hirani K."/>
            <person name="Jayaseelan J.C."/>
            <person name="Lara F."/>
            <person name="Munidasa M."/>
            <person name="Palculict T."/>
            <person name="Patil S."/>
            <person name="Pu L.-L."/>
            <person name="Saada N."/>
            <person name="Tang L."/>
            <person name="Weissenberger G."/>
            <person name="Zhu Y."/>
            <person name="Hemphill L."/>
            <person name="Shang Y."/>
            <person name="Youmans B."/>
            <person name="Ayvaz T."/>
            <person name="Ross M."/>
            <person name="Santibanez J."/>
            <person name="Aqrawi P."/>
            <person name="Gross S."/>
            <person name="Joshi V."/>
            <person name="Fowler G."/>
            <person name="Nazareth L."/>
            <person name="Reid J."/>
            <person name="Worley K."/>
            <person name="Petrosino J."/>
            <person name="Highlander S."/>
            <person name="Gibbs R."/>
            <person name="Gibbs R."/>
        </authorList>
    </citation>
    <scope>NUCLEOTIDE SEQUENCE [LARGE SCALE GENOMIC DNA]</scope>
    <source>
        <strain evidence="13 14">83</strain>
    </source>
</reference>
<keyword evidence="4 11" id="KW-0479">Metal-binding</keyword>
<protein>
    <recommendedName>
        <fullName evidence="11">GTP cyclohydrolase-2</fullName>
        <ecNumber evidence="11">3.5.4.25</ecNumber>
    </recommendedName>
    <alternativeName>
        <fullName evidence="11">GTP cyclohydrolase II</fullName>
    </alternativeName>
</protein>
<evidence type="ECO:0000256" key="10">
    <source>
        <dbReference type="ARBA" id="ARBA00049295"/>
    </source>
</evidence>
<comment type="similarity">
    <text evidence="2">In the N-terminal section; belongs to the DHBP synthase family.</text>
</comment>
<dbReference type="Proteomes" id="UP000008459">
    <property type="component" value="Chromosome"/>
</dbReference>
<proteinExistence type="inferred from homology"/>
<sequence>MIKSFDRIPFFKRCVLKLILGVSLKRLEVSNQAKLPTQFGEFCIQCFREKGSNGSKDHLVVFTPNFSQNPLVRLHSECLTGDALGSQKCDCGGALQIALERISKEGGLVIYLRQEGRGIGLFNKVNAYALQDKGYDTIQANEMIGFKDDERDYSIAGEILEYYGIKKMRLLTNNPKKIAALEKYAEVTRESLIVCANEHNQGYLEVKKLKMGHLL</sequence>
<dbReference type="HOGENOM" id="CLU_020273_2_1_7"/>
<dbReference type="FunFam" id="3.40.50.10990:FF:000001">
    <property type="entry name" value="Riboflavin biosynthesis protein RibBA"/>
    <property type="match status" value="1"/>
</dbReference>
<feature type="binding site" evidence="11">
    <location>
        <position position="137"/>
    </location>
    <ligand>
        <name>GTP</name>
        <dbReference type="ChEBI" id="CHEBI:37565"/>
    </ligand>
</feature>
<feature type="binding site" evidence="11">
    <location>
        <position position="172"/>
    </location>
    <ligand>
        <name>GTP</name>
        <dbReference type="ChEBI" id="CHEBI:37565"/>
    </ligand>
</feature>
<dbReference type="InterPro" id="IPR000926">
    <property type="entry name" value="RibA"/>
</dbReference>
<evidence type="ECO:0000313" key="14">
    <source>
        <dbReference type="Proteomes" id="UP000008459"/>
    </source>
</evidence>
<dbReference type="InterPro" id="IPR032677">
    <property type="entry name" value="GTP_cyclohydro_II"/>
</dbReference>
<feature type="active site" description="Proton acceptor" evidence="11">
    <location>
        <position position="149"/>
    </location>
</feature>
<dbReference type="NCBIfam" id="NF001591">
    <property type="entry name" value="PRK00393.1"/>
    <property type="match status" value="1"/>
</dbReference>
<dbReference type="PATRIC" id="fig|585538.3.peg.623"/>
<keyword evidence="3 11" id="KW-0686">Riboflavin biosynthesis</keyword>
<dbReference type="Pfam" id="PF00925">
    <property type="entry name" value="GTP_cyclohydro2"/>
    <property type="match status" value="1"/>
</dbReference>
<dbReference type="EMBL" id="CP002605">
    <property type="protein sequence ID" value="AEE70212.1"/>
    <property type="molecule type" value="Genomic_DNA"/>
</dbReference>
<dbReference type="CDD" id="cd00641">
    <property type="entry name" value="GTP_cyclohydro2"/>
    <property type="match status" value="1"/>
</dbReference>
<dbReference type="SUPFAM" id="SSF142695">
    <property type="entry name" value="RibA-like"/>
    <property type="match status" value="1"/>
</dbReference>
<evidence type="ECO:0000256" key="8">
    <source>
        <dbReference type="ARBA" id="ARBA00023134"/>
    </source>
</evidence>
<gene>
    <name evidence="11 13" type="primary">ribA</name>
    <name evidence="13" type="ORF">HMPREF0462_0607</name>
</gene>
<organism evidence="13 14">
    <name type="scientific">Helicobacter pylori 83</name>
    <dbReference type="NCBI Taxonomy" id="585538"/>
    <lineage>
        <taxon>Bacteria</taxon>
        <taxon>Pseudomonadati</taxon>
        <taxon>Campylobacterota</taxon>
        <taxon>Epsilonproteobacteria</taxon>
        <taxon>Campylobacterales</taxon>
        <taxon>Helicobacteraceae</taxon>
        <taxon>Helicobacter</taxon>
    </lineage>
</organism>
<evidence type="ECO:0000256" key="1">
    <source>
        <dbReference type="ARBA" id="ARBA00004853"/>
    </source>
</evidence>
<evidence type="ECO:0000256" key="2">
    <source>
        <dbReference type="ARBA" id="ARBA00005520"/>
    </source>
</evidence>